<organism evidence="6 7">
    <name type="scientific">Candidatus Woesebacteria bacterium GW2011_GWB1_41_10</name>
    <dbReference type="NCBI Taxonomy" id="1618577"/>
    <lineage>
        <taxon>Bacteria</taxon>
        <taxon>Candidatus Woeseibacteriota</taxon>
    </lineage>
</organism>
<sequence length="145" mass="16113">MPKNQLKDQLARALADYDNLVKRTEAEKAIWMSFAKKDLLVKLLPVVDSLETAQGHLKDPGLDLVLAEVKKVFEGEGIVEIGTEGQFDANLHEVIDLESGGKKNMIAEVAQKGYKFTSGEVIRHAKVRVYSNKSEARNPKSETSF</sequence>
<dbReference type="GO" id="GO:0051087">
    <property type="term" value="F:protein-folding chaperone binding"/>
    <property type="evidence" value="ECO:0007669"/>
    <property type="project" value="InterPro"/>
</dbReference>
<dbReference type="PANTHER" id="PTHR21237:SF23">
    <property type="entry name" value="GRPE PROTEIN HOMOLOG, MITOCHONDRIAL"/>
    <property type="match status" value="1"/>
</dbReference>
<evidence type="ECO:0000256" key="1">
    <source>
        <dbReference type="ARBA" id="ARBA00009054"/>
    </source>
</evidence>
<dbReference type="GO" id="GO:0005737">
    <property type="term" value="C:cytoplasm"/>
    <property type="evidence" value="ECO:0007669"/>
    <property type="project" value="UniProtKB-SubCell"/>
</dbReference>
<dbReference type="HAMAP" id="MF_01151">
    <property type="entry name" value="GrpE"/>
    <property type="match status" value="1"/>
</dbReference>
<dbReference type="InterPro" id="IPR009012">
    <property type="entry name" value="GrpE_head"/>
</dbReference>
<dbReference type="Pfam" id="PF01025">
    <property type="entry name" value="GrpE"/>
    <property type="match status" value="1"/>
</dbReference>
<evidence type="ECO:0000256" key="2">
    <source>
        <dbReference type="ARBA" id="ARBA00023186"/>
    </source>
</evidence>
<dbReference type="GO" id="GO:0006457">
    <property type="term" value="P:protein folding"/>
    <property type="evidence" value="ECO:0007669"/>
    <property type="project" value="InterPro"/>
</dbReference>
<dbReference type="GO" id="GO:0051082">
    <property type="term" value="F:unfolded protein binding"/>
    <property type="evidence" value="ECO:0007669"/>
    <property type="project" value="TreeGrafter"/>
</dbReference>
<keyword evidence="2 3" id="KW-0143">Chaperone</keyword>
<evidence type="ECO:0000313" key="6">
    <source>
        <dbReference type="EMBL" id="KKR86451.1"/>
    </source>
</evidence>
<name>A0A0G0UG74_9BACT</name>
<reference evidence="6 7" key="1">
    <citation type="journal article" date="2015" name="Nature">
        <title>rRNA introns, odd ribosomes, and small enigmatic genomes across a large radiation of phyla.</title>
        <authorList>
            <person name="Brown C.T."/>
            <person name="Hug L.A."/>
            <person name="Thomas B.C."/>
            <person name="Sharon I."/>
            <person name="Castelle C.J."/>
            <person name="Singh A."/>
            <person name="Wilkins M.J."/>
            <person name="Williams K.H."/>
            <person name="Banfield J.F."/>
        </authorList>
    </citation>
    <scope>NUCLEOTIDE SEQUENCE [LARGE SCALE GENOMIC DNA]</scope>
</reference>
<dbReference type="Proteomes" id="UP000033858">
    <property type="component" value="Unassembled WGS sequence"/>
</dbReference>
<dbReference type="SUPFAM" id="SSF58014">
    <property type="entry name" value="Coiled-coil domain of nucleotide exchange factor GrpE"/>
    <property type="match status" value="1"/>
</dbReference>
<comment type="subcellular location">
    <subcellularLocation>
        <location evidence="3">Cytoplasm</location>
    </subcellularLocation>
</comment>
<dbReference type="Gene3D" id="3.90.20.20">
    <property type="match status" value="1"/>
</dbReference>
<comment type="similarity">
    <text evidence="1 3 5">Belongs to the GrpE family.</text>
</comment>
<evidence type="ECO:0000256" key="4">
    <source>
        <dbReference type="RuleBase" id="RU000639"/>
    </source>
</evidence>
<comment type="subunit">
    <text evidence="3">Homodimer.</text>
</comment>
<dbReference type="CDD" id="cd00446">
    <property type="entry name" value="GrpE"/>
    <property type="match status" value="1"/>
</dbReference>
<dbReference type="InterPro" id="IPR000740">
    <property type="entry name" value="GrpE"/>
</dbReference>
<evidence type="ECO:0000313" key="7">
    <source>
        <dbReference type="Proteomes" id="UP000033858"/>
    </source>
</evidence>
<keyword evidence="3" id="KW-0963">Cytoplasm</keyword>
<dbReference type="PRINTS" id="PR00773">
    <property type="entry name" value="GRPEPROTEIN"/>
</dbReference>
<dbReference type="InterPro" id="IPR013805">
    <property type="entry name" value="GrpE_CC"/>
</dbReference>
<dbReference type="Gene3D" id="2.30.22.10">
    <property type="entry name" value="Head domain of nucleotide exchange factor GrpE"/>
    <property type="match status" value="1"/>
</dbReference>
<protein>
    <recommendedName>
        <fullName evidence="3 4">Protein GrpE</fullName>
    </recommendedName>
    <alternativeName>
        <fullName evidence="3">HSP-70 cofactor</fullName>
    </alternativeName>
</protein>
<dbReference type="AlphaFoldDB" id="A0A0G0UG74"/>
<proteinExistence type="inferred from homology"/>
<gene>
    <name evidence="3" type="primary">grpE</name>
    <name evidence="6" type="ORF">UU32_C0015G0002</name>
</gene>
<evidence type="ECO:0000256" key="3">
    <source>
        <dbReference type="HAMAP-Rule" id="MF_01151"/>
    </source>
</evidence>
<dbReference type="EMBL" id="LCAE01000015">
    <property type="protein sequence ID" value="KKR86451.1"/>
    <property type="molecule type" value="Genomic_DNA"/>
</dbReference>
<accession>A0A0G0UG74</accession>
<comment type="caution">
    <text evidence="6">The sequence shown here is derived from an EMBL/GenBank/DDBJ whole genome shotgun (WGS) entry which is preliminary data.</text>
</comment>
<dbReference type="GO" id="GO:0042803">
    <property type="term" value="F:protein homodimerization activity"/>
    <property type="evidence" value="ECO:0007669"/>
    <property type="project" value="InterPro"/>
</dbReference>
<comment type="function">
    <text evidence="3 4">Participates actively in the response to hyperosmotic and heat shock by preventing the aggregation of stress-denatured proteins, in association with DnaK and GrpE. It is the nucleotide exchange factor for DnaK and may function as a thermosensor. Unfolded proteins bind initially to DnaJ; upon interaction with the DnaJ-bound protein, DnaK hydrolyzes its bound ATP, resulting in the formation of a stable complex. GrpE releases ADP from DnaK; ATP binding to DnaK triggers the release of the substrate protein, thus completing the reaction cycle. Several rounds of ATP-dependent interactions between DnaJ, DnaK and GrpE are required for fully efficient folding.</text>
</comment>
<dbReference type="SUPFAM" id="SSF51064">
    <property type="entry name" value="Head domain of nucleotide exchange factor GrpE"/>
    <property type="match status" value="1"/>
</dbReference>
<dbReference type="GO" id="GO:0000774">
    <property type="term" value="F:adenyl-nucleotide exchange factor activity"/>
    <property type="evidence" value="ECO:0007669"/>
    <property type="project" value="InterPro"/>
</dbReference>
<keyword evidence="3 4" id="KW-0346">Stress response</keyword>
<dbReference type="PROSITE" id="PS01071">
    <property type="entry name" value="GRPE"/>
    <property type="match status" value="1"/>
</dbReference>
<evidence type="ECO:0000256" key="5">
    <source>
        <dbReference type="RuleBase" id="RU004478"/>
    </source>
</evidence>
<dbReference type="PANTHER" id="PTHR21237">
    <property type="entry name" value="GRPE PROTEIN"/>
    <property type="match status" value="1"/>
</dbReference>